<feature type="compositionally biased region" description="Pro residues" evidence="1">
    <location>
        <begin position="1"/>
        <end position="11"/>
    </location>
</feature>
<keyword evidence="4" id="KW-1185">Reference proteome</keyword>
<keyword evidence="2" id="KW-0812">Transmembrane</keyword>
<keyword evidence="2" id="KW-0472">Membrane</keyword>
<evidence type="ECO:0000256" key="1">
    <source>
        <dbReference type="SAM" id="MobiDB-lite"/>
    </source>
</evidence>
<dbReference type="AlphaFoldDB" id="A0A1I5DEI9"/>
<evidence type="ECO:0000256" key="2">
    <source>
        <dbReference type="SAM" id="Phobius"/>
    </source>
</evidence>
<evidence type="ECO:0000313" key="4">
    <source>
        <dbReference type="Proteomes" id="UP000183642"/>
    </source>
</evidence>
<protein>
    <recommendedName>
        <fullName evidence="5">Integral membrane protein</fullName>
    </recommendedName>
</protein>
<accession>A0A1I5DEI9</accession>
<proteinExistence type="predicted"/>
<evidence type="ECO:0000313" key="3">
    <source>
        <dbReference type="EMBL" id="SFN97231.1"/>
    </source>
</evidence>
<feature type="region of interest" description="Disordered" evidence="1">
    <location>
        <begin position="1"/>
        <end position="26"/>
    </location>
</feature>
<dbReference type="Proteomes" id="UP000183642">
    <property type="component" value="Unassembled WGS sequence"/>
</dbReference>
<dbReference type="OrthoDB" id="5176800at2"/>
<feature type="transmembrane region" description="Helical" evidence="2">
    <location>
        <begin position="317"/>
        <end position="338"/>
    </location>
</feature>
<keyword evidence="2" id="KW-1133">Transmembrane helix</keyword>
<evidence type="ECO:0008006" key="5">
    <source>
        <dbReference type="Google" id="ProtNLM"/>
    </source>
</evidence>
<gene>
    <name evidence="3" type="ORF">SAMN05660359_00701</name>
</gene>
<sequence>MPAGLAPPPGPADQRAEQERSEGSPARAGLRGIVLPALVAVLVGCLFLVVQLSIVTTATPRDLPVGVVGGAEQVGRVRAEVAAAQPGALRLVELPDAAAAERAVRRDDVRGAVVLDGPAPELLTAGAHGQGVTETLTQALTPVVQRAGQQLTVTDVVPLTPQDTRGRAIDHLAFAVVLGGFLFGITSYQVAPRLSLRLRLASSALFAAAAGLTGAVVAVLAFDAVPGSAPVVGGLVTLLALAAGAVAAVCLRLLGGVGTFVATAVLLILGAATSTGSDPAEYLPAWAAPLAHVLPSGVAVQGLRDAVYFAGDGVPRAVAVLALWSVLPFAVIALVDAASRRRD</sequence>
<name>A0A1I5DEI9_9ACTN</name>
<feature type="transmembrane region" description="Helical" evidence="2">
    <location>
        <begin position="253"/>
        <end position="272"/>
    </location>
</feature>
<feature type="transmembrane region" description="Helical" evidence="2">
    <location>
        <begin position="228"/>
        <end position="246"/>
    </location>
</feature>
<organism evidence="3 4">
    <name type="scientific">Geodermatophilus obscurus</name>
    <dbReference type="NCBI Taxonomy" id="1861"/>
    <lineage>
        <taxon>Bacteria</taxon>
        <taxon>Bacillati</taxon>
        <taxon>Actinomycetota</taxon>
        <taxon>Actinomycetes</taxon>
        <taxon>Geodermatophilales</taxon>
        <taxon>Geodermatophilaceae</taxon>
        <taxon>Geodermatophilus</taxon>
    </lineage>
</organism>
<dbReference type="EMBL" id="FOWE01000002">
    <property type="protein sequence ID" value="SFN97231.1"/>
    <property type="molecule type" value="Genomic_DNA"/>
</dbReference>
<dbReference type="RefSeq" id="WP_075012163.1">
    <property type="nucleotide sequence ID" value="NZ_FOWE01000002.1"/>
</dbReference>
<feature type="transmembrane region" description="Helical" evidence="2">
    <location>
        <begin position="33"/>
        <end position="54"/>
    </location>
</feature>
<reference evidence="4" key="1">
    <citation type="submission" date="2016-10" db="EMBL/GenBank/DDBJ databases">
        <authorList>
            <person name="Varghese N."/>
            <person name="Submissions S."/>
        </authorList>
    </citation>
    <scope>NUCLEOTIDE SEQUENCE [LARGE SCALE GENOMIC DNA]</scope>
    <source>
        <strain evidence="4">DSM 43161</strain>
    </source>
</reference>
<feature type="transmembrane region" description="Helical" evidence="2">
    <location>
        <begin position="203"/>
        <end position="222"/>
    </location>
</feature>